<keyword evidence="2" id="KW-1185">Reference proteome</keyword>
<evidence type="ECO:0000313" key="2">
    <source>
        <dbReference type="Proteomes" id="UP000191408"/>
    </source>
</evidence>
<name>A0A1V6NMP6_PENPO</name>
<dbReference type="EMBL" id="MDYM01000005">
    <property type="protein sequence ID" value="OQD65812.1"/>
    <property type="molecule type" value="Genomic_DNA"/>
</dbReference>
<accession>A0A1V6NMP6</accession>
<dbReference type="Proteomes" id="UP000191408">
    <property type="component" value="Unassembled WGS sequence"/>
</dbReference>
<sequence length="622" mass="71289">MAEAIGIASGAITFATVIVQVGQSILTLKNCWDEMRDAPEDIRKLVGEIELLGLILADIEDDLSQDSIYSALEDNKHALKSFKLCKDAADDLDAICVDLSRDVHSSSRMRRSYKVLKIVMQNGKIEKYRSRLQNVIQLLTLSQQCYTRALLQLQPLLIAERIVQGSKRSSASVPYGSTVVAQANKARMLKGNRGYTNTWRLGLPPWMTSKILEISGMKAPSGWNWMLRTYNLVPSSSNVVQLVKEGDVKGVQDLFTSGQASPFDFVVDDNFPWGRSLFYYTHETYTVDTADTPEMVEFLLDQGASPQGTSNFPEYTALHHLVYFGWRGQNYRSRIPAMRALLPHLDITEDPTEKKVPELLMIFHGHVKDFLFLQQNCCQFFYELPQSERIRVAVTVADTHWFLLPTPELIQTIIGQDILEAEVLQYECYSWHIQRTTTLVHLAARIMGCMQLHSQDDSPISALMEEPKLLVILWGSFVQRSLHMHVNIHQYVDGMTPFLEFYWGYHDSEYVPEDQKYFFGLALKVWLRTLQEAGVDLELYGRIEERIWKTEWIPRESHQLPNYHRLKGATKARLIGFSYGPSIEDWHLWVSEPSDSLAGEFWDLIERPVEVMPGAWPINDDE</sequence>
<organism evidence="1 2">
    <name type="scientific">Penicillium polonicum</name>
    <dbReference type="NCBI Taxonomy" id="60169"/>
    <lineage>
        <taxon>Eukaryota</taxon>
        <taxon>Fungi</taxon>
        <taxon>Dikarya</taxon>
        <taxon>Ascomycota</taxon>
        <taxon>Pezizomycotina</taxon>
        <taxon>Eurotiomycetes</taxon>
        <taxon>Eurotiomycetidae</taxon>
        <taxon>Eurotiales</taxon>
        <taxon>Aspergillaceae</taxon>
        <taxon>Penicillium</taxon>
    </lineage>
</organism>
<dbReference type="AlphaFoldDB" id="A0A1V6NMP6"/>
<dbReference type="STRING" id="60169.A0A1V6NMP6"/>
<evidence type="ECO:0008006" key="3">
    <source>
        <dbReference type="Google" id="ProtNLM"/>
    </source>
</evidence>
<proteinExistence type="predicted"/>
<evidence type="ECO:0000313" key="1">
    <source>
        <dbReference type="EMBL" id="OQD65812.1"/>
    </source>
</evidence>
<reference evidence="2" key="1">
    <citation type="journal article" date="2017" name="Nat. Microbiol.">
        <title>Global analysis of biosynthetic gene clusters reveals vast potential of secondary metabolite production in Penicillium species.</title>
        <authorList>
            <person name="Nielsen J.C."/>
            <person name="Grijseels S."/>
            <person name="Prigent S."/>
            <person name="Ji B."/>
            <person name="Dainat J."/>
            <person name="Nielsen K.F."/>
            <person name="Frisvad J.C."/>
            <person name="Workman M."/>
            <person name="Nielsen J."/>
        </authorList>
    </citation>
    <scope>NUCLEOTIDE SEQUENCE [LARGE SCALE GENOMIC DNA]</scope>
    <source>
        <strain evidence="2">IBT 4502</strain>
    </source>
</reference>
<gene>
    <name evidence="1" type="ORF">PENPOL_c005G07199</name>
</gene>
<protein>
    <recommendedName>
        <fullName evidence="3">NACHT-NTPase and P-loop NTPases N-terminal domain-containing protein</fullName>
    </recommendedName>
</protein>
<dbReference type="OrthoDB" id="3200163at2759"/>
<comment type="caution">
    <text evidence="1">The sequence shown here is derived from an EMBL/GenBank/DDBJ whole genome shotgun (WGS) entry which is preliminary data.</text>
</comment>